<accession>A0AA86VBM6</accession>
<sequence>MSGGKHCPRIVVTAIDHSVTNIAELFTPRRERRDFFQRFKQNPKKPTGGAIEKDGKSV</sequence>
<reference evidence="1" key="1">
    <citation type="submission" date="2023-10" db="EMBL/GenBank/DDBJ databases">
        <authorList>
            <person name="Domelevo Entfellner J.-B."/>
        </authorList>
    </citation>
    <scope>NUCLEOTIDE SEQUENCE</scope>
</reference>
<proteinExistence type="predicted"/>
<evidence type="ECO:0000313" key="2">
    <source>
        <dbReference type="Proteomes" id="UP001189624"/>
    </source>
</evidence>
<gene>
    <name evidence="1" type="ORF">AYBTSS11_LOCUS3426</name>
</gene>
<protein>
    <submittedName>
        <fullName evidence="1">Uncharacterized protein</fullName>
    </submittedName>
</protein>
<dbReference type="Gramene" id="rna-AYBTSS11_LOCUS3426">
    <property type="protein sequence ID" value="CAJ1910431.1"/>
    <property type="gene ID" value="gene-AYBTSS11_LOCUS3426"/>
</dbReference>
<evidence type="ECO:0000313" key="1">
    <source>
        <dbReference type="EMBL" id="CAJ1910431.1"/>
    </source>
</evidence>
<dbReference type="EMBL" id="OY731398">
    <property type="protein sequence ID" value="CAJ1910431.1"/>
    <property type="molecule type" value="Genomic_DNA"/>
</dbReference>
<keyword evidence="2" id="KW-1185">Reference proteome</keyword>
<dbReference type="Proteomes" id="UP001189624">
    <property type="component" value="Chromosome 1"/>
</dbReference>
<dbReference type="AlphaFoldDB" id="A0AA86VBM6"/>
<name>A0AA86VBM6_9FABA</name>
<organism evidence="1 2">
    <name type="scientific">Sphenostylis stenocarpa</name>
    <dbReference type="NCBI Taxonomy" id="92480"/>
    <lineage>
        <taxon>Eukaryota</taxon>
        <taxon>Viridiplantae</taxon>
        <taxon>Streptophyta</taxon>
        <taxon>Embryophyta</taxon>
        <taxon>Tracheophyta</taxon>
        <taxon>Spermatophyta</taxon>
        <taxon>Magnoliopsida</taxon>
        <taxon>eudicotyledons</taxon>
        <taxon>Gunneridae</taxon>
        <taxon>Pentapetalae</taxon>
        <taxon>rosids</taxon>
        <taxon>fabids</taxon>
        <taxon>Fabales</taxon>
        <taxon>Fabaceae</taxon>
        <taxon>Papilionoideae</taxon>
        <taxon>50 kb inversion clade</taxon>
        <taxon>NPAAA clade</taxon>
        <taxon>indigoferoid/millettioid clade</taxon>
        <taxon>Phaseoleae</taxon>
        <taxon>Sphenostylis</taxon>
    </lineage>
</organism>